<dbReference type="AlphaFoldDB" id="A0A8S2YJT0"/>
<dbReference type="EMBL" id="CAJOBI010096578">
    <property type="protein sequence ID" value="CAF4567997.1"/>
    <property type="molecule type" value="Genomic_DNA"/>
</dbReference>
<protein>
    <submittedName>
        <fullName evidence="2">Uncharacterized protein</fullName>
    </submittedName>
</protein>
<gene>
    <name evidence="2" type="ORF">SMN809_LOCUS37738</name>
    <name evidence="3" type="ORF">SMN809_LOCUS42961</name>
</gene>
<feature type="compositionally biased region" description="Polar residues" evidence="1">
    <location>
        <begin position="1"/>
        <end position="10"/>
    </location>
</feature>
<dbReference type="Proteomes" id="UP000676336">
    <property type="component" value="Unassembled WGS sequence"/>
</dbReference>
<accession>A0A8S2YJT0</accession>
<comment type="caution">
    <text evidence="2">The sequence shown here is derived from an EMBL/GenBank/DDBJ whole genome shotgun (WGS) entry which is preliminary data.</text>
</comment>
<name>A0A8S2YJT0_9BILA</name>
<feature type="compositionally biased region" description="Pro residues" evidence="1">
    <location>
        <begin position="12"/>
        <end position="21"/>
    </location>
</feature>
<evidence type="ECO:0000256" key="1">
    <source>
        <dbReference type="SAM" id="MobiDB-lite"/>
    </source>
</evidence>
<evidence type="ECO:0000313" key="4">
    <source>
        <dbReference type="Proteomes" id="UP000676336"/>
    </source>
</evidence>
<proteinExistence type="predicted"/>
<sequence>PSLSTSSIKTTEPPPPPPPKYRPLFISSANH</sequence>
<organism evidence="2 4">
    <name type="scientific">Rotaria magnacalcarata</name>
    <dbReference type="NCBI Taxonomy" id="392030"/>
    <lineage>
        <taxon>Eukaryota</taxon>
        <taxon>Metazoa</taxon>
        <taxon>Spiralia</taxon>
        <taxon>Gnathifera</taxon>
        <taxon>Rotifera</taxon>
        <taxon>Eurotatoria</taxon>
        <taxon>Bdelloidea</taxon>
        <taxon>Philodinida</taxon>
        <taxon>Philodinidae</taxon>
        <taxon>Rotaria</taxon>
    </lineage>
</organism>
<evidence type="ECO:0000313" key="3">
    <source>
        <dbReference type="EMBL" id="CAF4698508.1"/>
    </source>
</evidence>
<dbReference type="EMBL" id="CAJOBI010125354">
    <property type="protein sequence ID" value="CAF4698508.1"/>
    <property type="molecule type" value="Genomic_DNA"/>
</dbReference>
<evidence type="ECO:0000313" key="2">
    <source>
        <dbReference type="EMBL" id="CAF4567997.1"/>
    </source>
</evidence>
<feature type="non-terminal residue" evidence="2">
    <location>
        <position position="1"/>
    </location>
</feature>
<feature type="region of interest" description="Disordered" evidence="1">
    <location>
        <begin position="1"/>
        <end position="31"/>
    </location>
</feature>
<reference evidence="2" key="1">
    <citation type="submission" date="2021-02" db="EMBL/GenBank/DDBJ databases">
        <authorList>
            <person name="Nowell W R."/>
        </authorList>
    </citation>
    <scope>NUCLEOTIDE SEQUENCE</scope>
</reference>